<dbReference type="EMBL" id="JAUEMJ010000002">
    <property type="protein sequence ID" value="MDN3240039.1"/>
    <property type="molecule type" value="Genomic_DNA"/>
</dbReference>
<name>A0ABT7YN18_9ACTN</name>
<evidence type="ECO:0000256" key="2">
    <source>
        <dbReference type="ARBA" id="ARBA00022643"/>
    </source>
</evidence>
<evidence type="ECO:0000256" key="4">
    <source>
        <dbReference type="ARBA" id="ARBA00023027"/>
    </source>
</evidence>
<keyword evidence="2 6" id="KW-0288">FMN</keyword>
<evidence type="ECO:0000256" key="3">
    <source>
        <dbReference type="ARBA" id="ARBA00023002"/>
    </source>
</evidence>
<keyword evidence="1 6" id="KW-0285">Flavoprotein</keyword>
<comment type="function">
    <text evidence="6">Also exhibits azoreductase activity. Catalyzes the reductive cleavage of the azo bond in aromatic azo compounds to the corresponding amines.</text>
</comment>
<dbReference type="SUPFAM" id="SSF52218">
    <property type="entry name" value="Flavoproteins"/>
    <property type="match status" value="1"/>
</dbReference>
<evidence type="ECO:0000256" key="6">
    <source>
        <dbReference type="HAMAP-Rule" id="MF_01216"/>
    </source>
</evidence>
<dbReference type="Pfam" id="PF02525">
    <property type="entry name" value="Flavodoxin_2"/>
    <property type="match status" value="1"/>
</dbReference>
<feature type="binding site" evidence="6">
    <location>
        <begin position="136"/>
        <end position="139"/>
    </location>
    <ligand>
        <name>FMN</name>
        <dbReference type="ChEBI" id="CHEBI:58210"/>
    </ligand>
</feature>
<dbReference type="PANTHER" id="PTHR43741">
    <property type="entry name" value="FMN-DEPENDENT NADH-AZOREDUCTASE 1"/>
    <property type="match status" value="1"/>
</dbReference>
<dbReference type="RefSeq" id="WP_289957086.1">
    <property type="nucleotide sequence ID" value="NZ_JAUEMJ010000002.1"/>
</dbReference>
<dbReference type="EC" id="1.7.1.17" evidence="6"/>
<dbReference type="InterPro" id="IPR023048">
    <property type="entry name" value="NADH:quinone_OxRdtase_FMN_depd"/>
</dbReference>
<dbReference type="Proteomes" id="UP001171902">
    <property type="component" value="Unassembled WGS sequence"/>
</dbReference>
<gene>
    <name evidence="6" type="primary">azoR</name>
    <name evidence="8" type="ORF">QWI33_09900</name>
</gene>
<dbReference type="InterPro" id="IPR050104">
    <property type="entry name" value="FMN-dep_NADH:Q_OxRdtase_AzoR1"/>
</dbReference>
<comment type="catalytic activity">
    <reaction evidence="5">
        <text>N,N-dimethyl-1,4-phenylenediamine + anthranilate + 2 NAD(+) = 2-(4-dimethylaminophenyl)diazenylbenzoate + 2 NADH + 2 H(+)</text>
        <dbReference type="Rhea" id="RHEA:55872"/>
        <dbReference type="ChEBI" id="CHEBI:15378"/>
        <dbReference type="ChEBI" id="CHEBI:15783"/>
        <dbReference type="ChEBI" id="CHEBI:16567"/>
        <dbReference type="ChEBI" id="CHEBI:57540"/>
        <dbReference type="ChEBI" id="CHEBI:57945"/>
        <dbReference type="ChEBI" id="CHEBI:71579"/>
        <dbReference type="EC" id="1.7.1.17"/>
    </reaction>
    <physiologicalReaction direction="right-to-left" evidence="5">
        <dbReference type="Rhea" id="RHEA:55874"/>
    </physiologicalReaction>
</comment>
<dbReference type="InterPro" id="IPR029039">
    <property type="entry name" value="Flavoprotein-like_sf"/>
</dbReference>
<dbReference type="InterPro" id="IPR003680">
    <property type="entry name" value="Flavodoxin_fold"/>
</dbReference>
<comment type="catalytic activity">
    <reaction evidence="6">
        <text>2 a quinone + NADH + H(+) = 2 a 1,4-benzosemiquinone + NAD(+)</text>
        <dbReference type="Rhea" id="RHEA:65952"/>
        <dbReference type="ChEBI" id="CHEBI:15378"/>
        <dbReference type="ChEBI" id="CHEBI:57540"/>
        <dbReference type="ChEBI" id="CHEBI:57945"/>
        <dbReference type="ChEBI" id="CHEBI:132124"/>
        <dbReference type="ChEBI" id="CHEBI:134225"/>
    </reaction>
</comment>
<accession>A0ABT7YN18</accession>
<comment type="similarity">
    <text evidence="6">Belongs to the azoreductase type 1 family.</text>
</comment>
<keyword evidence="3 6" id="KW-0560">Oxidoreductase</keyword>
<dbReference type="HAMAP" id="MF_01216">
    <property type="entry name" value="Azoreductase_type1"/>
    <property type="match status" value="1"/>
</dbReference>
<sequence length="211" mass="21998">MPTLLRLDASAAAADSTSRSLTAAFAAAFAASPGNAVVNRDLHADPVPHLPHPQLHWAAPLRNGSAPDPANEARQEALIVELLAADVLVIGYPLYNYSLPSSLKAWIDHVHVPGRTAAAAGSGSPLAGRPAVLVVTRGGDYGPGALNEGRDLATPVLELVLGEEMGMDVSVVACQWTLAGNGSDREARLRRGERERAAALEAVRVLGSRLN</sequence>
<protein>
    <recommendedName>
        <fullName evidence="6">FMN dependent NADH:quinone oxidoreductase</fullName>
        <ecNumber evidence="6">1.6.5.-</ecNumber>
    </recommendedName>
    <alternativeName>
        <fullName evidence="6">Azo-dye reductase</fullName>
    </alternativeName>
    <alternativeName>
        <fullName evidence="6">FMN-dependent NADH-azo compound oxidoreductase</fullName>
    </alternativeName>
    <alternativeName>
        <fullName evidence="6">FMN-dependent NADH-azoreductase</fullName>
        <ecNumber evidence="6">1.7.1.17</ecNumber>
    </alternativeName>
</protein>
<keyword evidence="9" id="KW-1185">Reference proteome</keyword>
<reference evidence="8" key="1">
    <citation type="submission" date="2023-06" db="EMBL/GenBank/DDBJ databases">
        <title>Gycomyces niveus sp.nov., a novel actinomycete isolated from soil in Shouguang.</title>
        <authorList>
            <person name="Yang X."/>
            <person name="Zhao J."/>
        </authorList>
    </citation>
    <scope>NUCLEOTIDE SEQUENCE</scope>
    <source>
        <strain evidence="8">NEAU C2</strain>
    </source>
</reference>
<keyword evidence="4 6" id="KW-0520">NAD</keyword>
<organism evidence="8 9">
    <name type="scientific">Glycomyces tritici</name>
    <dbReference type="NCBI Taxonomy" id="2665176"/>
    <lineage>
        <taxon>Bacteria</taxon>
        <taxon>Bacillati</taxon>
        <taxon>Actinomycetota</taxon>
        <taxon>Actinomycetes</taxon>
        <taxon>Glycomycetales</taxon>
        <taxon>Glycomycetaceae</taxon>
        <taxon>Glycomyces</taxon>
    </lineage>
</organism>
<evidence type="ECO:0000256" key="5">
    <source>
        <dbReference type="ARBA" id="ARBA00048542"/>
    </source>
</evidence>
<comment type="function">
    <text evidence="6">Quinone reductase that provides resistance to thiol-specific stress caused by electrophilic quinones.</text>
</comment>
<feature type="binding site" evidence="6">
    <location>
        <position position="10"/>
    </location>
    <ligand>
        <name>FMN</name>
        <dbReference type="ChEBI" id="CHEBI:58210"/>
    </ligand>
</feature>
<comment type="caution">
    <text evidence="6">Lacks conserved residue(s) required for the propagation of feature annotation.</text>
</comment>
<evidence type="ECO:0000313" key="8">
    <source>
        <dbReference type="EMBL" id="MDN3240039.1"/>
    </source>
</evidence>
<dbReference type="PANTHER" id="PTHR43741:SF4">
    <property type="entry name" value="FMN-DEPENDENT NADH:QUINONE OXIDOREDUCTASE"/>
    <property type="match status" value="1"/>
</dbReference>
<dbReference type="Gene3D" id="3.40.50.360">
    <property type="match status" value="1"/>
</dbReference>
<feature type="binding site" evidence="6">
    <location>
        <begin position="16"/>
        <end position="18"/>
    </location>
    <ligand>
        <name>FMN</name>
        <dbReference type="ChEBI" id="CHEBI:58210"/>
    </ligand>
</feature>
<dbReference type="EC" id="1.6.5.-" evidence="6"/>
<evidence type="ECO:0000256" key="1">
    <source>
        <dbReference type="ARBA" id="ARBA00022630"/>
    </source>
</evidence>
<comment type="subunit">
    <text evidence="6">Homodimer.</text>
</comment>
<comment type="caution">
    <text evidence="8">The sequence shown here is derived from an EMBL/GenBank/DDBJ whole genome shotgun (WGS) entry which is preliminary data.</text>
</comment>
<evidence type="ECO:0000313" key="9">
    <source>
        <dbReference type="Proteomes" id="UP001171902"/>
    </source>
</evidence>
<proteinExistence type="inferred from homology"/>
<evidence type="ECO:0000259" key="7">
    <source>
        <dbReference type="Pfam" id="PF02525"/>
    </source>
</evidence>
<feature type="domain" description="Flavodoxin-like fold" evidence="7">
    <location>
        <begin position="4"/>
        <end position="190"/>
    </location>
</feature>
<comment type="cofactor">
    <cofactor evidence="6">
        <name>FMN</name>
        <dbReference type="ChEBI" id="CHEBI:58210"/>
    </cofactor>
    <text evidence="6">Binds 1 FMN per subunit.</text>
</comment>